<reference evidence="1" key="1">
    <citation type="submission" date="2019-08" db="EMBL/GenBank/DDBJ databases">
        <authorList>
            <person name="Kucharzyk K."/>
            <person name="Murdoch R.W."/>
            <person name="Higgins S."/>
            <person name="Loffler F."/>
        </authorList>
    </citation>
    <scope>NUCLEOTIDE SEQUENCE</scope>
</reference>
<proteinExistence type="predicted"/>
<organism evidence="1">
    <name type="scientific">bioreactor metagenome</name>
    <dbReference type="NCBI Taxonomy" id="1076179"/>
    <lineage>
        <taxon>unclassified sequences</taxon>
        <taxon>metagenomes</taxon>
        <taxon>ecological metagenomes</taxon>
    </lineage>
</organism>
<dbReference type="EMBL" id="VSSQ01006931">
    <property type="protein sequence ID" value="MPM34303.1"/>
    <property type="molecule type" value="Genomic_DNA"/>
</dbReference>
<protein>
    <submittedName>
        <fullName evidence="1">Uncharacterized protein</fullName>
    </submittedName>
</protein>
<evidence type="ECO:0000313" key="1">
    <source>
        <dbReference type="EMBL" id="MPM34303.1"/>
    </source>
</evidence>
<accession>A0A644Z6F4</accession>
<gene>
    <name evidence="1" type="ORF">SDC9_80885</name>
</gene>
<sequence length="29" mass="3448">MTEFESYTEEKGIQKIWLVLLLILPNILI</sequence>
<comment type="caution">
    <text evidence="1">The sequence shown here is derived from an EMBL/GenBank/DDBJ whole genome shotgun (WGS) entry which is preliminary data.</text>
</comment>
<dbReference type="AlphaFoldDB" id="A0A644Z6F4"/>
<name>A0A644Z6F4_9ZZZZ</name>